<keyword evidence="1" id="KW-1185">Reference proteome</keyword>
<dbReference type="GeneID" id="103511235"/>
<accession>A0A1S3D4M0</accession>
<sequence>MEKKEFFYLEFFLKTVTLDSNVANKYIYEWDFNLRSPVSATILFGNMRAMEIKNYQSSKVVLGKNKTEQYELQYDTGKSLLMSLQPTKYLHMLLTSPVLISFETIDTTVKPELKVHVGHAKFLLDINLIKQCLLSGKVESSYFVTISCPVLNCSNGNIGTITLVTSLSSMGETVITEIQQLTPQTFMHSHHVRKIGKSDRNKDQVESLRQIFETHVKELSLAQIKSDTGYRENWVSKEQTGRNRRKKRHCSCD</sequence>
<name>A0A1S3D4M0_DIACI</name>
<protein>
    <submittedName>
        <fullName evidence="2">Uncharacterized protein LOC103511235</fullName>
    </submittedName>
</protein>
<gene>
    <name evidence="2" type="primary">LOC103511235</name>
</gene>
<evidence type="ECO:0000313" key="2">
    <source>
        <dbReference type="RefSeq" id="XP_008474175.1"/>
    </source>
</evidence>
<reference evidence="2" key="1">
    <citation type="submission" date="2025-08" db="UniProtKB">
        <authorList>
            <consortium name="RefSeq"/>
        </authorList>
    </citation>
    <scope>IDENTIFICATION</scope>
</reference>
<dbReference type="PaxDb" id="121845-A0A1S3D4M0"/>
<dbReference type="KEGG" id="dci:103511235"/>
<dbReference type="RefSeq" id="XP_008474175.1">
    <property type="nucleotide sequence ID" value="XM_008475953.3"/>
</dbReference>
<dbReference type="Pfam" id="PF14924">
    <property type="entry name" value="MAP10_N"/>
    <property type="match status" value="1"/>
</dbReference>
<proteinExistence type="predicted"/>
<dbReference type="AlphaFoldDB" id="A0A1S3D4M0"/>
<evidence type="ECO:0000313" key="1">
    <source>
        <dbReference type="Proteomes" id="UP000079169"/>
    </source>
</evidence>
<organism evidence="1 2">
    <name type="scientific">Diaphorina citri</name>
    <name type="common">Asian citrus psyllid</name>
    <dbReference type="NCBI Taxonomy" id="121845"/>
    <lineage>
        <taxon>Eukaryota</taxon>
        <taxon>Metazoa</taxon>
        <taxon>Ecdysozoa</taxon>
        <taxon>Arthropoda</taxon>
        <taxon>Hexapoda</taxon>
        <taxon>Insecta</taxon>
        <taxon>Pterygota</taxon>
        <taxon>Neoptera</taxon>
        <taxon>Paraneoptera</taxon>
        <taxon>Hemiptera</taxon>
        <taxon>Sternorrhyncha</taxon>
        <taxon>Psylloidea</taxon>
        <taxon>Psyllidae</taxon>
        <taxon>Diaphorininae</taxon>
        <taxon>Diaphorina</taxon>
    </lineage>
</organism>
<dbReference type="Proteomes" id="UP000079169">
    <property type="component" value="Unplaced"/>
</dbReference>